<name>A0A6C0EQV1_9ZZZZ</name>
<proteinExistence type="predicted"/>
<dbReference type="AlphaFoldDB" id="A0A6C0EQV1"/>
<protein>
    <submittedName>
        <fullName evidence="1">Uncharacterized protein</fullName>
    </submittedName>
</protein>
<evidence type="ECO:0000313" key="1">
    <source>
        <dbReference type="EMBL" id="QHT30903.1"/>
    </source>
</evidence>
<dbReference type="EMBL" id="MN738913">
    <property type="protein sequence ID" value="QHT30903.1"/>
    <property type="molecule type" value="Genomic_DNA"/>
</dbReference>
<accession>A0A6C0EQV1</accession>
<reference evidence="1" key="1">
    <citation type="journal article" date="2020" name="Nature">
        <title>Giant virus diversity and host interactions through global metagenomics.</title>
        <authorList>
            <person name="Schulz F."/>
            <person name="Roux S."/>
            <person name="Paez-Espino D."/>
            <person name="Jungbluth S."/>
            <person name="Walsh D.A."/>
            <person name="Denef V.J."/>
            <person name="McMahon K.D."/>
            <person name="Konstantinidis K.T."/>
            <person name="Eloe-Fadrosh E.A."/>
            <person name="Kyrpides N.C."/>
            <person name="Woyke T."/>
        </authorList>
    </citation>
    <scope>NUCLEOTIDE SEQUENCE</scope>
    <source>
        <strain evidence="1">GVMAG-M-3300009151-50</strain>
    </source>
</reference>
<sequence length="71" mass="7824">MFSIFWIFVGFLTGLLISVVFTPPIRDHPQVPTPHDDIPLHTGSGCVKFQTKEVPCGKGSTSLNFIASQHK</sequence>
<organism evidence="1">
    <name type="scientific">viral metagenome</name>
    <dbReference type="NCBI Taxonomy" id="1070528"/>
    <lineage>
        <taxon>unclassified sequences</taxon>
        <taxon>metagenomes</taxon>
        <taxon>organismal metagenomes</taxon>
    </lineage>
</organism>